<evidence type="ECO:0000256" key="1">
    <source>
        <dbReference type="SAM" id="MobiDB-lite"/>
    </source>
</evidence>
<dbReference type="AlphaFoldDB" id="A0A1B6JP42"/>
<proteinExistence type="predicted"/>
<feature type="region of interest" description="Disordered" evidence="1">
    <location>
        <begin position="33"/>
        <end position="78"/>
    </location>
</feature>
<evidence type="ECO:0000313" key="2">
    <source>
        <dbReference type="EMBL" id="JAT01037.1"/>
    </source>
</evidence>
<gene>
    <name evidence="2" type="ORF">g.2771</name>
</gene>
<feature type="compositionally biased region" description="Polar residues" evidence="1">
    <location>
        <begin position="59"/>
        <end position="78"/>
    </location>
</feature>
<accession>A0A1B6JP42</accession>
<name>A0A1B6JP42_9HEMI</name>
<feature type="non-terminal residue" evidence="2">
    <location>
        <position position="121"/>
    </location>
</feature>
<reference evidence="2" key="1">
    <citation type="submission" date="2015-11" db="EMBL/GenBank/DDBJ databases">
        <title>De novo transcriptome assembly of four potential Pierce s Disease insect vectors from Arizona vineyards.</title>
        <authorList>
            <person name="Tassone E.E."/>
        </authorList>
    </citation>
    <scope>NUCLEOTIDE SEQUENCE</scope>
</reference>
<sequence>MSNAASGFRSAGIFPFNPDKFFDNGMAEMRDLPIPPVEGVPEHEMPTPTRITVCPEKTLPSTSQVSTPSTFGSPQSTAIAPSLFDDPLPCTSTKASNSFLAYAPFLSSNKKVYKPANQKKP</sequence>
<dbReference type="EMBL" id="GECU01006670">
    <property type="protein sequence ID" value="JAT01037.1"/>
    <property type="molecule type" value="Transcribed_RNA"/>
</dbReference>
<organism evidence="2">
    <name type="scientific">Homalodisca liturata</name>
    <dbReference type="NCBI Taxonomy" id="320908"/>
    <lineage>
        <taxon>Eukaryota</taxon>
        <taxon>Metazoa</taxon>
        <taxon>Ecdysozoa</taxon>
        <taxon>Arthropoda</taxon>
        <taxon>Hexapoda</taxon>
        <taxon>Insecta</taxon>
        <taxon>Pterygota</taxon>
        <taxon>Neoptera</taxon>
        <taxon>Paraneoptera</taxon>
        <taxon>Hemiptera</taxon>
        <taxon>Auchenorrhyncha</taxon>
        <taxon>Membracoidea</taxon>
        <taxon>Cicadellidae</taxon>
        <taxon>Cicadellinae</taxon>
        <taxon>Proconiini</taxon>
        <taxon>Homalodisca</taxon>
    </lineage>
</organism>
<protein>
    <submittedName>
        <fullName evidence="2">Uncharacterized protein</fullName>
    </submittedName>
</protein>